<keyword evidence="1" id="KW-0732">Signal</keyword>
<feature type="chain" id="PRO_5002076857" evidence="1">
    <location>
        <begin position="21"/>
        <end position="281"/>
    </location>
</feature>
<evidence type="ECO:0000313" key="3">
    <source>
        <dbReference type="Proteomes" id="UP000031036"/>
    </source>
</evidence>
<gene>
    <name evidence="2" type="ORF">Tcan_11224</name>
</gene>
<dbReference type="AlphaFoldDB" id="A0A0B2V5M8"/>
<dbReference type="OMA" id="SNPIISM"/>
<sequence>MIKLQSTRWLLLVTITLTFATHIVCSIEADPLEQLVRSVLLTARAFVEKTLSDIPLPRSDTITPEVQYSLQMDDKTSLAIRSLYEFIDVCPICQTVPVSTLVGEWQIIMASRNFLISVIVDLSETIDRLEANRPISITKSLNSVFTADPDMQCAKIAIADNKESSPFEFVYTSRRKYRSIVGRILSQRDKYLFEFAPTVAVEFCLMWTTLLIPDGINDALIFSQSDTFPPCSNFVLLARSRDHINVLPFLQYITRNGGNFPFNPMLDISCSYMNSSNGTGS</sequence>
<proteinExistence type="predicted"/>
<feature type="signal peptide" evidence="1">
    <location>
        <begin position="1"/>
        <end position="20"/>
    </location>
</feature>
<dbReference type="EMBL" id="JPKZ01002429">
    <property type="protein sequence ID" value="KHN76814.1"/>
    <property type="molecule type" value="Genomic_DNA"/>
</dbReference>
<dbReference type="Proteomes" id="UP000031036">
    <property type="component" value="Unassembled WGS sequence"/>
</dbReference>
<name>A0A0B2V5M8_TOXCA</name>
<keyword evidence="3" id="KW-1185">Reference proteome</keyword>
<reference evidence="2 3" key="1">
    <citation type="submission" date="2014-11" db="EMBL/GenBank/DDBJ databases">
        <title>Genetic blueprint of the zoonotic pathogen Toxocara canis.</title>
        <authorList>
            <person name="Zhu X.-Q."/>
            <person name="Korhonen P.K."/>
            <person name="Cai H."/>
            <person name="Young N.D."/>
            <person name="Nejsum P."/>
            <person name="von Samson-Himmelstjerna G."/>
            <person name="Boag P.R."/>
            <person name="Tan P."/>
            <person name="Li Q."/>
            <person name="Min J."/>
            <person name="Yang Y."/>
            <person name="Wang X."/>
            <person name="Fang X."/>
            <person name="Hall R.S."/>
            <person name="Hofmann A."/>
            <person name="Sternberg P.W."/>
            <person name="Jex A.R."/>
            <person name="Gasser R.B."/>
        </authorList>
    </citation>
    <scope>NUCLEOTIDE SEQUENCE [LARGE SCALE GENOMIC DNA]</scope>
    <source>
        <strain evidence="2">PN_DK_2014</strain>
    </source>
</reference>
<organism evidence="2 3">
    <name type="scientific">Toxocara canis</name>
    <name type="common">Canine roundworm</name>
    <dbReference type="NCBI Taxonomy" id="6265"/>
    <lineage>
        <taxon>Eukaryota</taxon>
        <taxon>Metazoa</taxon>
        <taxon>Ecdysozoa</taxon>
        <taxon>Nematoda</taxon>
        <taxon>Chromadorea</taxon>
        <taxon>Rhabditida</taxon>
        <taxon>Spirurina</taxon>
        <taxon>Ascaridomorpha</taxon>
        <taxon>Ascaridoidea</taxon>
        <taxon>Toxocaridae</taxon>
        <taxon>Toxocara</taxon>
    </lineage>
</organism>
<evidence type="ECO:0000313" key="2">
    <source>
        <dbReference type="EMBL" id="KHN76814.1"/>
    </source>
</evidence>
<comment type="caution">
    <text evidence="2">The sequence shown here is derived from an EMBL/GenBank/DDBJ whole genome shotgun (WGS) entry which is preliminary data.</text>
</comment>
<protein>
    <submittedName>
        <fullName evidence="2">Uncharacterized protein</fullName>
    </submittedName>
</protein>
<accession>A0A0B2V5M8</accession>
<dbReference type="OrthoDB" id="5809124at2759"/>
<evidence type="ECO:0000256" key="1">
    <source>
        <dbReference type="SAM" id="SignalP"/>
    </source>
</evidence>